<accession>A0A3P7N019</accession>
<evidence type="ECO:0000313" key="2">
    <source>
        <dbReference type="Proteomes" id="UP000281553"/>
    </source>
</evidence>
<organism evidence="1 2">
    <name type="scientific">Dibothriocephalus latus</name>
    <name type="common">Fish tapeworm</name>
    <name type="synonym">Diphyllobothrium latum</name>
    <dbReference type="NCBI Taxonomy" id="60516"/>
    <lineage>
        <taxon>Eukaryota</taxon>
        <taxon>Metazoa</taxon>
        <taxon>Spiralia</taxon>
        <taxon>Lophotrochozoa</taxon>
        <taxon>Platyhelminthes</taxon>
        <taxon>Cestoda</taxon>
        <taxon>Eucestoda</taxon>
        <taxon>Diphyllobothriidea</taxon>
        <taxon>Diphyllobothriidae</taxon>
        <taxon>Dibothriocephalus</taxon>
    </lineage>
</organism>
<name>A0A3P7N019_DIBLA</name>
<dbReference type="AlphaFoldDB" id="A0A3P7N019"/>
<evidence type="ECO:0000313" key="1">
    <source>
        <dbReference type="EMBL" id="VDN32730.1"/>
    </source>
</evidence>
<sequence length="88" mass="9701">MSPAPMTPPTRNDDLDAILNIIHEAESYIYLSVMSYAPAIISYSLSTNNNAQNTRADTVLLSVYELGVFLAYLSTTHCASRFFLVVPV</sequence>
<gene>
    <name evidence="1" type="ORF">DILT_LOCUS16042</name>
</gene>
<protein>
    <submittedName>
        <fullName evidence="1">Uncharacterized protein</fullName>
    </submittedName>
</protein>
<dbReference type="OrthoDB" id="1923775at2759"/>
<keyword evidence="2" id="KW-1185">Reference proteome</keyword>
<proteinExistence type="predicted"/>
<reference evidence="1 2" key="1">
    <citation type="submission" date="2018-11" db="EMBL/GenBank/DDBJ databases">
        <authorList>
            <consortium name="Pathogen Informatics"/>
        </authorList>
    </citation>
    <scope>NUCLEOTIDE SEQUENCE [LARGE SCALE GENOMIC DNA]</scope>
</reference>
<dbReference type="EMBL" id="UYRU01082609">
    <property type="protein sequence ID" value="VDN32730.1"/>
    <property type="molecule type" value="Genomic_DNA"/>
</dbReference>
<dbReference type="Proteomes" id="UP000281553">
    <property type="component" value="Unassembled WGS sequence"/>
</dbReference>